<feature type="coiled-coil region" evidence="1">
    <location>
        <begin position="82"/>
        <end position="168"/>
    </location>
</feature>
<dbReference type="InParanoid" id="A0A162X231"/>
<evidence type="ECO:0000256" key="2">
    <source>
        <dbReference type="SAM" id="MobiDB-lite"/>
    </source>
</evidence>
<evidence type="ECO:0000313" key="4">
    <source>
        <dbReference type="Proteomes" id="UP000077315"/>
    </source>
</evidence>
<evidence type="ECO:0000256" key="1">
    <source>
        <dbReference type="SAM" id="Coils"/>
    </source>
</evidence>
<dbReference type="EMBL" id="KV440984">
    <property type="protein sequence ID" value="OAD72095.1"/>
    <property type="molecule type" value="Genomic_DNA"/>
</dbReference>
<name>A0A162X231_PHYB8</name>
<dbReference type="AlphaFoldDB" id="A0A162X231"/>
<reference evidence="4" key="1">
    <citation type="submission" date="2015-06" db="EMBL/GenBank/DDBJ databases">
        <title>Expansion of signal transduction pathways in fungi by whole-genome duplication.</title>
        <authorList>
            <consortium name="DOE Joint Genome Institute"/>
            <person name="Corrochano L.M."/>
            <person name="Kuo A."/>
            <person name="Marcet-Houben M."/>
            <person name="Polaino S."/>
            <person name="Salamov A."/>
            <person name="Villalobos J.M."/>
            <person name="Alvarez M.I."/>
            <person name="Avalos J."/>
            <person name="Benito E.P."/>
            <person name="Benoit I."/>
            <person name="Burger G."/>
            <person name="Camino L.P."/>
            <person name="Canovas D."/>
            <person name="Cerda-Olmedo E."/>
            <person name="Cheng J.-F."/>
            <person name="Dominguez A."/>
            <person name="Elias M."/>
            <person name="Eslava A.P."/>
            <person name="Glaser F."/>
            <person name="Grimwood J."/>
            <person name="Gutierrez G."/>
            <person name="Heitman J."/>
            <person name="Henrissat B."/>
            <person name="Iturriaga E.A."/>
            <person name="Lang B.F."/>
            <person name="Lavin J.L."/>
            <person name="Lee S."/>
            <person name="Li W."/>
            <person name="Lindquist E."/>
            <person name="Lopez-Garcia S."/>
            <person name="Luque E.M."/>
            <person name="Marcos A.T."/>
            <person name="Martin J."/>
            <person name="McCluskey K."/>
            <person name="Medina H.R."/>
            <person name="Miralles-Duran A."/>
            <person name="Miyazaki A."/>
            <person name="Munoz-Torres E."/>
            <person name="Oguiza J.A."/>
            <person name="Ohm R."/>
            <person name="Olmedo M."/>
            <person name="Orejas M."/>
            <person name="Ortiz-Castellanos L."/>
            <person name="Pisabarro A.G."/>
            <person name="Rodriguez-Romero J."/>
            <person name="Ruiz-Herrera J."/>
            <person name="Ruiz-Vazquez R."/>
            <person name="Sanz C."/>
            <person name="Schackwitz W."/>
            <person name="Schmutz J."/>
            <person name="Shahriari M."/>
            <person name="Shelest E."/>
            <person name="Silva-Franco F."/>
            <person name="Soanes D."/>
            <person name="Syed K."/>
            <person name="Tagua V.G."/>
            <person name="Talbot N.J."/>
            <person name="Thon M."/>
            <person name="De vries R.P."/>
            <person name="Wiebenga A."/>
            <person name="Yadav J.S."/>
            <person name="Braun E.L."/>
            <person name="Baker S."/>
            <person name="Garre V."/>
            <person name="Horwitz B."/>
            <person name="Torres-Martinez S."/>
            <person name="Idnurm A."/>
            <person name="Herrera-Estrella A."/>
            <person name="Gabaldon T."/>
            <person name="Grigoriev I.V."/>
        </authorList>
    </citation>
    <scope>NUCLEOTIDE SEQUENCE [LARGE SCALE GENOMIC DNA]</scope>
    <source>
        <strain evidence="4">NRRL 1555(-)</strain>
    </source>
</reference>
<evidence type="ECO:0000313" key="3">
    <source>
        <dbReference type="EMBL" id="OAD72095.1"/>
    </source>
</evidence>
<dbReference type="GeneID" id="29004348"/>
<organism evidence="3 4">
    <name type="scientific">Phycomyces blakesleeanus (strain ATCC 8743b / DSM 1359 / FGSC 10004 / NBRC 33097 / NRRL 1555)</name>
    <dbReference type="NCBI Taxonomy" id="763407"/>
    <lineage>
        <taxon>Eukaryota</taxon>
        <taxon>Fungi</taxon>
        <taxon>Fungi incertae sedis</taxon>
        <taxon>Mucoromycota</taxon>
        <taxon>Mucoromycotina</taxon>
        <taxon>Mucoromycetes</taxon>
        <taxon>Mucorales</taxon>
        <taxon>Phycomycetaceae</taxon>
        <taxon>Phycomyces</taxon>
    </lineage>
</organism>
<feature type="region of interest" description="Disordered" evidence="2">
    <location>
        <begin position="409"/>
        <end position="430"/>
    </location>
</feature>
<dbReference type="Proteomes" id="UP000077315">
    <property type="component" value="Unassembled WGS sequence"/>
</dbReference>
<gene>
    <name evidence="3" type="ORF">PHYBLDRAFT_79223</name>
</gene>
<proteinExistence type="predicted"/>
<keyword evidence="1" id="KW-0175">Coiled coil</keyword>
<dbReference type="RefSeq" id="XP_018290135.1">
    <property type="nucleotide sequence ID" value="XM_018443443.1"/>
</dbReference>
<keyword evidence="4" id="KW-1185">Reference proteome</keyword>
<sequence length="430" mass="49159">MNTLTIDSEKADAIIGLVSTGRVAGEAKSHSPSDARKIALQALQNIQHTVKARQKKMLAYDITADCLDRHYKAKIYAARQKLTNLEVNLAGLTHALAILQQTRRVSEREVTEHEEVLEQARNYAQQRQNKKSKREQQYNHFYFVPLVSRQFENKYKRASDKNAFAEDQVCKIRSAIEECQATIRDTAKEQKLRQTEFEEETSKRDIIERDIRESENMLDHLAKGRQFWGEFDTCQAHILIECTKQMAALFGHSEKKSKSPKLQQERDEWISVFRLACLNYGECERQGEERWGSGLKAEFVCARCNVLKVEWPTPDKVRPNDLLCAECYEETRTSMIMEKKVNSLGGKLGLERPPNVRMASKASFMSSVSTNTNNSGRSQSSFLAESKPAVKKMLKTLFHKKSQALCNDSLQNGQSMNGYSNNSQHQSMMT</sequence>
<dbReference type="OrthoDB" id="2351770at2759"/>
<protein>
    <submittedName>
        <fullName evidence="3">Uncharacterized protein</fullName>
    </submittedName>
</protein>
<accession>A0A162X231</accession>
<dbReference type="VEuPathDB" id="FungiDB:PHYBLDRAFT_79223"/>